<gene>
    <name evidence="1" type="ORF">EV695_2967</name>
</gene>
<evidence type="ECO:0000313" key="1">
    <source>
        <dbReference type="EMBL" id="TCJ85002.1"/>
    </source>
</evidence>
<evidence type="ECO:0000313" key="2">
    <source>
        <dbReference type="Proteomes" id="UP000294887"/>
    </source>
</evidence>
<dbReference type="EMBL" id="SMFQ01000004">
    <property type="protein sequence ID" value="TCJ85002.1"/>
    <property type="molecule type" value="Genomic_DNA"/>
</dbReference>
<name>A0A4R1EY68_9GAMM</name>
<accession>A0A4R1EY68</accession>
<dbReference type="AlphaFoldDB" id="A0A4R1EY68"/>
<protein>
    <submittedName>
        <fullName evidence="1">Uncharacterized protein</fullName>
    </submittedName>
</protein>
<dbReference type="RefSeq" id="WP_279388054.1">
    <property type="nucleotide sequence ID" value="NZ_BAAAFU010000001.1"/>
</dbReference>
<organism evidence="1 2">
    <name type="scientific">Cocleimonas flava</name>
    <dbReference type="NCBI Taxonomy" id="634765"/>
    <lineage>
        <taxon>Bacteria</taxon>
        <taxon>Pseudomonadati</taxon>
        <taxon>Pseudomonadota</taxon>
        <taxon>Gammaproteobacteria</taxon>
        <taxon>Thiotrichales</taxon>
        <taxon>Thiotrichaceae</taxon>
        <taxon>Cocleimonas</taxon>
    </lineage>
</organism>
<dbReference type="Proteomes" id="UP000294887">
    <property type="component" value="Unassembled WGS sequence"/>
</dbReference>
<sequence length="42" mass="4816">MSSLIKHLISKFNRLNARNSFSGLEVHKNPFGTDQDLTIRTK</sequence>
<reference evidence="1 2" key="1">
    <citation type="submission" date="2019-03" db="EMBL/GenBank/DDBJ databases">
        <title>Genomic Encyclopedia of Type Strains, Phase IV (KMG-IV): sequencing the most valuable type-strain genomes for metagenomic binning, comparative biology and taxonomic classification.</title>
        <authorList>
            <person name="Goeker M."/>
        </authorList>
    </citation>
    <scope>NUCLEOTIDE SEQUENCE [LARGE SCALE GENOMIC DNA]</scope>
    <source>
        <strain evidence="1 2">DSM 24830</strain>
    </source>
</reference>
<comment type="caution">
    <text evidence="1">The sequence shown here is derived from an EMBL/GenBank/DDBJ whole genome shotgun (WGS) entry which is preliminary data.</text>
</comment>
<proteinExistence type="predicted"/>
<keyword evidence="2" id="KW-1185">Reference proteome</keyword>